<feature type="signal peptide" evidence="1">
    <location>
        <begin position="1"/>
        <end position="22"/>
    </location>
</feature>
<keyword evidence="3" id="KW-1185">Reference proteome</keyword>
<dbReference type="OrthoDB" id="7915172at2"/>
<evidence type="ECO:0000256" key="1">
    <source>
        <dbReference type="SAM" id="SignalP"/>
    </source>
</evidence>
<evidence type="ECO:0000313" key="2">
    <source>
        <dbReference type="EMBL" id="MYZ49923.1"/>
    </source>
</evidence>
<keyword evidence="1" id="KW-0732">Signal</keyword>
<name>A0A964WVD0_9HYPH</name>
<feature type="chain" id="PRO_5037201656" description="DUF1579 domain-containing protein" evidence="1">
    <location>
        <begin position="23"/>
        <end position="196"/>
    </location>
</feature>
<evidence type="ECO:0008006" key="4">
    <source>
        <dbReference type="Google" id="ProtNLM"/>
    </source>
</evidence>
<organism evidence="2 3">
    <name type="scientific">Propylenella binzhouense</name>
    <dbReference type="NCBI Taxonomy" id="2555902"/>
    <lineage>
        <taxon>Bacteria</taxon>
        <taxon>Pseudomonadati</taxon>
        <taxon>Pseudomonadota</taxon>
        <taxon>Alphaproteobacteria</taxon>
        <taxon>Hyphomicrobiales</taxon>
        <taxon>Propylenellaceae</taxon>
        <taxon>Propylenella</taxon>
    </lineage>
</organism>
<protein>
    <recommendedName>
        <fullName evidence="4">DUF1579 domain-containing protein</fullName>
    </recommendedName>
</protein>
<comment type="caution">
    <text evidence="2">The sequence shown here is derived from an EMBL/GenBank/DDBJ whole genome shotgun (WGS) entry which is preliminary data.</text>
</comment>
<sequence length="196" mass="20953">MFRAPALAFAAALLASATVAEAAPPKALLFMQRFGGEWIGTGQLLIGPQIGTQFHCALNGNPSSTQMTLGMSGKCWMGSLSVPVLARIHYDEPTDRFYGSFMDGAAGNGVDIMGAQTETGVSLRLTQGILQGGMLAEPVGDMQMRVLLSFRDRANDRDIPVVSMGFTRKEASSMGLPNFDLSQFENARSSRLATIE</sequence>
<gene>
    <name evidence="2" type="ORF">E4O86_19635</name>
</gene>
<dbReference type="Proteomes" id="UP000773614">
    <property type="component" value="Unassembled WGS sequence"/>
</dbReference>
<proteinExistence type="predicted"/>
<evidence type="ECO:0000313" key="3">
    <source>
        <dbReference type="Proteomes" id="UP000773614"/>
    </source>
</evidence>
<reference evidence="2" key="1">
    <citation type="submission" date="2019-03" db="EMBL/GenBank/DDBJ databases">
        <title>Afifella sp. nov., isolated from activated sludge.</title>
        <authorList>
            <person name="Li Q."/>
            <person name="Liu Y."/>
        </authorList>
    </citation>
    <scope>NUCLEOTIDE SEQUENCE</scope>
    <source>
        <strain evidence="2">L72</strain>
    </source>
</reference>
<dbReference type="RefSeq" id="WP_161142261.1">
    <property type="nucleotide sequence ID" value="NZ_SPKJ01000105.1"/>
</dbReference>
<dbReference type="EMBL" id="SPKJ01000105">
    <property type="protein sequence ID" value="MYZ49923.1"/>
    <property type="molecule type" value="Genomic_DNA"/>
</dbReference>
<dbReference type="AlphaFoldDB" id="A0A964WVD0"/>
<accession>A0A964WVD0</accession>